<dbReference type="PANTHER" id="PTHR12271">
    <property type="entry name" value="POLY A POLYMERASE CID PAP -RELATED"/>
    <property type="match status" value="1"/>
</dbReference>
<gene>
    <name evidence="3" type="ORF">LGLO00237_LOCUS10895</name>
</gene>
<dbReference type="CDD" id="cd05402">
    <property type="entry name" value="NT_PAP_TUTase"/>
    <property type="match status" value="1"/>
</dbReference>
<dbReference type="Pfam" id="PF22600">
    <property type="entry name" value="MTPAP-like_central"/>
    <property type="match status" value="1"/>
</dbReference>
<feature type="compositionally biased region" description="Basic residues" evidence="1">
    <location>
        <begin position="347"/>
        <end position="369"/>
    </location>
</feature>
<dbReference type="Gene3D" id="3.30.460.10">
    <property type="entry name" value="Beta Polymerase, domain 2"/>
    <property type="match status" value="1"/>
</dbReference>
<proteinExistence type="predicted"/>
<dbReference type="AlphaFoldDB" id="A0A7S3YR61"/>
<dbReference type="InterPro" id="IPR043519">
    <property type="entry name" value="NT_sf"/>
</dbReference>
<dbReference type="GO" id="GO:0031123">
    <property type="term" value="P:RNA 3'-end processing"/>
    <property type="evidence" value="ECO:0007669"/>
    <property type="project" value="TreeGrafter"/>
</dbReference>
<evidence type="ECO:0000256" key="1">
    <source>
        <dbReference type="SAM" id="MobiDB-lite"/>
    </source>
</evidence>
<accession>A0A7S3YR61</accession>
<evidence type="ECO:0000259" key="2">
    <source>
        <dbReference type="Pfam" id="PF22600"/>
    </source>
</evidence>
<name>A0A7S3YR61_9EUKA</name>
<sequence length="651" mass="71761">MLNECLPIRREQNIRANVLKDAKSILVAQSNNLSLFAFGSHDNGFAIKGSDLDMTVIQGRVDASKTTSKKKNVEILRGVRKRGSKHAKAARNRMRSGLYAPCFVSPQLIMARVPVLKLRHVPSRLEVDIVGGNSVAVINTSLLRTYASLNDKIVSLGRLVKWWAKGQGIGSAADGFLSSYAWILLTIFHVQRIGAIPSLQAESLITAQTAVVIDGHNCTFCEDQKKLGSIRSAARKKLESISLANLFFQFVSRMRSIPWSRVVVSVRRGCLLRRGGDSLSPPMVIEDPFELKHNLGKPKDNQFSQIMHALDLTWYSMSHGQVVDLHHHSFKNQRLPKEMVAAASALRKAKEREKKKKKKKRSKRKKSTKSSKNTSKEEEEQEDDSVGSCAARFAAASVVRSMLCPSFIDRIHTAARKHLHLTTVEGLGEDLDLQQLETLDDDEGLRLQAEEAALALSFDSPGHLLVCVLVECSPRSDRREEEDNDADKMEDHDVIVEVMQDAAPNSATSVAITARSAASMEGSNKVLIEKTETSGEPSIYHANDRQLAEIAGPRDLLAPSLSNKEKESVALVSEFVDPEFASRVYHAADAQRRAKSYRTFDEIARPNAFWKGLDDGNGLKGAISSAASALGMKAKELARTATTVYALRLGC</sequence>
<feature type="domain" description="Poly(A) RNA polymerase mitochondrial-like central palm" evidence="2">
    <location>
        <begin position="2"/>
        <end position="147"/>
    </location>
</feature>
<dbReference type="PANTHER" id="PTHR12271:SF40">
    <property type="entry name" value="POLY(A) RNA POLYMERASE GLD2"/>
    <property type="match status" value="1"/>
</dbReference>
<reference evidence="3" key="1">
    <citation type="submission" date="2021-01" db="EMBL/GenBank/DDBJ databases">
        <authorList>
            <person name="Corre E."/>
            <person name="Pelletier E."/>
            <person name="Niang G."/>
            <person name="Scheremetjew M."/>
            <person name="Finn R."/>
            <person name="Kale V."/>
            <person name="Holt S."/>
            <person name="Cochrane G."/>
            <person name="Meng A."/>
            <person name="Brown T."/>
            <person name="Cohen L."/>
        </authorList>
    </citation>
    <scope>NUCLEOTIDE SEQUENCE</scope>
    <source>
        <strain evidence="3">CCCM811</strain>
    </source>
</reference>
<dbReference type="EMBL" id="HBIV01014896">
    <property type="protein sequence ID" value="CAE0659319.1"/>
    <property type="molecule type" value="Transcribed_RNA"/>
</dbReference>
<evidence type="ECO:0000313" key="3">
    <source>
        <dbReference type="EMBL" id="CAE0659319.1"/>
    </source>
</evidence>
<dbReference type="SUPFAM" id="SSF81301">
    <property type="entry name" value="Nucleotidyltransferase"/>
    <property type="match status" value="1"/>
</dbReference>
<dbReference type="Gene3D" id="1.10.1410.10">
    <property type="match status" value="1"/>
</dbReference>
<feature type="region of interest" description="Disordered" evidence="1">
    <location>
        <begin position="343"/>
        <end position="387"/>
    </location>
</feature>
<dbReference type="SUPFAM" id="SSF81631">
    <property type="entry name" value="PAP/OAS1 substrate-binding domain"/>
    <property type="match status" value="1"/>
</dbReference>
<dbReference type="InterPro" id="IPR054708">
    <property type="entry name" value="MTPAP-like_central"/>
</dbReference>
<organism evidence="3">
    <name type="scientific">Lotharella globosa</name>
    <dbReference type="NCBI Taxonomy" id="91324"/>
    <lineage>
        <taxon>Eukaryota</taxon>
        <taxon>Sar</taxon>
        <taxon>Rhizaria</taxon>
        <taxon>Cercozoa</taxon>
        <taxon>Chlorarachniophyceae</taxon>
        <taxon>Lotharella</taxon>
    </lineage>
</organism>
<dbReference type="GO" id="GO:0016779">
    <property type="term" value="F:nucleotidyltransferase activity"/>
    <property type="evidence" value="ECO:0007669"/>
    <property type="project" value="TreeGrafter"/>
</dbReference>
<protein>
    <recommendedName>
        <fullName evidence="2">Poly(A) RNA polymerase mitochondrial-like central palm domain-containing protein</fullName>
    </recommendedName>
</protein>